<dbReference type="Proteomes" id="UP001497497">
    <property type="component" value="Unassembled WGS sequence"/>
</dbReference>
<feature type="non-terminal residue" evidence="1">
    <location>
        <position position="102"/>
    </location>
</feature>
<dbReference type="AlphaFoldDB" id="A0AAV2IUE8"/>
<dbReference type="Gene3D" id="2.40.10.10">
    <property type="entry name" value="Trypsin-like serine proteases"/>
    <property type="match status" value="1"/>
</dbReference>
<accession>A0AAV2IUE8</accession>
<name>A0AAV2IUE8_LYMST</name>
<protein>
    <submittedName>
        <fullName evidence="1">Uncharacterized protein</fullName>
    </submittedName>
</protein>
<keyword evidence="2" id="KW-1185">Reference proteome</keyword>
<feature type="non-terminal residue" evidence="1">
    <location>
        <position position="1"/>
    </location>
</feature>
<proteinExistence type="predicted"/>
<dbReference type="SUPFAM" id="SSF50494">
    <property type="entry name" value="Trypsin-like serine proteases"/>
    <property type="match status" value="1"/>
</dbReference>
<dbReference type="InterPro" id="IPR009003">
    <property type="entry name" value="Peptidase_S1_PA"/>
</dbReference>
<evidence type="ECO:0000313" key="2">
    <source>
        <dbReference type="Proteomes" id="UP001497497"/>
    </source>
</evidence>
<sequence>KSSLKENETVFQDLVFHISHPHGTSKKVTLGNIVSADTRHGHYQLIYSVATCRGSSGGPVCVIPGNIHVINYTFENLESIFSVPHSRHHGNELNSSSSATFY</sequence>
<gene>
    <name evidence="1" type="ORF">GSLYS_00022131001</name>
</gene>
<dbReference type="InterPro" id="IPR043504">
    <property type="entry name" value="Peptidase_S1_PA_chymotrypsin"/>
</dbReference>
<reference evidence="1 2" key="1">
    <citation type="submission" date="2024-04" db="EMBL/GenBank/DDBJ databases">
        <authorList>
            <consortium name="Genoscope - CEA"/>
            <person name="William W."/>
        </authorList>
    </citation>
    <scope>NUCLEOTIDE SEQUENCE [LARGE SCALE GENOMIC DNA]</scope>
</reference>
<comment type="caution">
    <text evidence="1">The sequence shown here is derived from an EMBL/GenBank/DDBJ whole genome shotgun (WGS) entry which is preliminary data.</text>
</comment>
<dbReference type="EMBL" id="CAXITT010001762">
    <property type="protein sequence ID" value="CAL1548814.1"/>
    <property type="molecule type" value="Genomic_DNA"/>
</dbReference>
<organism evidence="1 2">
    <name type="scientific">Lymnaea stagnalis</name>
    <name type="common">Great pond snail</name>
    <name type="synonym">Helix stagnalis</name>
    <dbReference type="NCBI Taxonomy" id="6523"/>
    <lineage>
        <taxon>Eukaryota</taxon>
        <taxon>Metazoa</taxon>
        <taxon>Spiralia</taxon>
        <taxon>Lophotrochozoa</taxon>
        <taxon>Mollusca</taxon>
        <taxon>Gastropoda</taxon>
        <taxon>Heterobranchia</taxon>
        <taxon>Euthyneura</taxon>
        <taxon>Panpulmonata</taxon>
        <taxon>Hygrophila</taxon>
        <taxon>Lymnaeoidea</taxon>
        <taxon>Lymnaeidae</taxon>
        <taxon>Lymnaea</taxon>
    </lineage>
</organism>
<evidence type="ECO:0000313" key="1">
    <source>
        <dbReference type="EMBL" id="CAL1548814.1"/>
    </source>
</evidence>